<protein>
    <submittedName>
        <fullName evidence="9">Undecaprenyl/decaprenyl-phosphate alpha-N-acetylglucosaminyl 1-phosphate transferase</fullName>
    </submittedName>
</protein>
<evidence type="ECO:0000256" key="8">
    <source>
        <dbReference type="SAM" id="Phobius"/>
    </source>
</evidence>
<feature type="transmembrane region" description="Helical" evidence="8">
    <location>
        <begin position="163"/>
        <end position="180"/>
    </location>
</feature>
<evidence type="ECO:0000256" key="7">
    <source>
        <dbReference type="PIRSR" id="PIRSR600715-1"/>
    </source>
</evidence>
<dbReference type="AlphaFoldDB" id="A0A5C1QE51"/>
<keyword evidence="10" id="KW-1185">Reference proteome</keyword>
<dbReference type="OrthoDB" id="9783652at2"/>
<reference evidence="9 10" key="1">
    <citation type="submission" date="2019-02" db="EMBL/GenBank/DDBJ databases">
        <authorList>
            <person name="Fomenkov A."/>
            <person name="Dubinina G."/>
            <person name="Grabovich M."/>
            <person name="Vincze T."/>
            <person name="Roberts R.J."/>
        </authorList>
    </citation>
    <scope>NUCLEOTIDE SEQUENCE [LARGE SCALE GENOMIC DNA]</scope>
    <source>
        <strain evidence="9 10">P</strain>
    </source>
</reference>
<keyword evidence="4 8" id="KW-0812">Transmembrane</keyword>
<proteinExistence type="predicted"/>
<dbReference type="EMBL" id="CP035807">
    <property type="protein sequence ID" value="QEN05667.1"/>
    <property type="molecule type" value="Genomic_DNA"/>
</dbReference>
<feature type="transmembrane region" description="Helical" evidence="8">
    <location>
        <begin position="292"/>
        <end position="312"/>
    </location>
</feature>
<evidence type="ECO:0000256" key="5">
    <source>
        <dbReference type="ARBA" id="ARBA00022989"/>
    </source>
</evidence>
<name>A0A5C1QE51_9SPIO</name>
<feature type="binding site" evidence="7">
    <location>
        <position position="154"/>
    </location>
    <ligand>
        <name>Mg(2+)</name>
        <dbReference type="ChEBI" id="CHEBI:18420"/>
    </ligand>
</feature>
<feature type="transmembrane region" description="Helical" evidence="8">
    <location>
        <begin position="238"/>
        <end position="260"/>
    </location>
</feature>
<feature type="transmembrane region" description="Helical" evidence="8">
    <location>
        <begin position="186"/>
        <end position="203"/>
    </location>
</feature>
<dbReference type="KEGG" id="sper:EW093_13420"/>
<evidence type="ECO:0000256" key="4">
    <source>
        <dbReference type="ARBA" id="ARBA00022692"/>
    </source>
</evidence>
<feature type="transmembrane region" description="Helical" evidence="8">
    <location>
        <begin position="137"/>
        <end position="156"/>
    </location>
</feature>
<keyword evidence="7" id="KW-0479">Metal-binding</keyword>
<dbReference type="PANTHER" id="PTHR22926:SF3">
    <property type="entry name" value="UNDECAPRENYL-PHOSPHATE ALPHA-N-ACETYLGLUCOSAMINYL 1-PHOSPHATE TRANSFERASE"/>
    <property type="match status" value="1"/>
</dbReference>
<keyword evidence="7" id="KW-0460">Magnesium</keyword>
<dbReference type="PANTHER" id="PTHR22926">
    <property type="entry name" value="PHOSPHO-N-ACETYLMURAMOYL-PENTAPEPTIDE-TRANSFERASE"/>
    <property type="match status" value="1"/>
</dbReference>
<dbReference type="GO" id="GO:0009103">
    <property type="term" value="P:lipopolysaccharide biosynthetic process"/>
    <property type="evidence" value="ECO:0007669"/>
    <property type="project" value="TreeGrafter"/>
</dbReference>
<feature type="transmembrane region" description="Helical" evidence="8">
    <location>
        <begin position="318"/>
        <end position="337"/>
    </location>
</feature>
<evidence type="ECO:0000313" key="10">
    <source>
        <dbReference type="Proteomes" id="UP000323824"/>
    </source>
</evidence>
<feature type="transmembrane region" description="Helical" evidence="8">
    <location>
        <begin position="6"/>
        <end position="29"/>
    </location>
</feature>
<dbReference type="InterPro" id="IPR000715">
    <property type="entry name" value="Glycosyl_transferase_4"/>
</dbReference>
<comment type="subcellular location">
    <subcellularLocation>
        <location evidence="1">Cell membrane</location>
        <topology evidence="1">Multi-pass membrane protein</topology>
    </subcellularLocation>
</comment>
<dbReference type="GO" id="GO:0071555">
    <property type="term" value="P:cell wall organization"/>
    <property type="evidence" value="ECO:0007669"/>
    <property type="project" value="TreeGrafter"/>
</dbReference>
<evidence type="ECO:0000313" key="9">
    <source>
        <dbReference type="EMBL" id="QEN05667.1"/>
    </source>
</evidence>
<dbReference type="GO" id="GO:0046872">
    <property type="term" value="F:metal ion binding"/>
    <property type="evidence" value="ECO:0007669"/>
    <property type="project" value="UniProtKB-KW"/>
</dbReference>
<dbReference type="GO" id="GO:0044038">
    <property type="term" value="P:cell wall macromolecule biosynthetic process"/>
    <property type="evidence" value="ECO:0007669"/>
    <property type="project" value="TreeGrafter"/>
</dbReference>
<evidence type="ECO:0000256" key="3">
    <source>
        <dbReference type="ARBA" id="ARBA00022679"/>
    </source>
</evidence>
<feature type="binding site" evidence="7">
    <location>
        <position position="214"/>
    </location>
    <ligand>
        <name>Mg(2+)</name>
        <dbReference type="ChEBI" id="CHEBI:18420"/>
    </ligand>
</feature>
<accession>A0A5C1QE51</accession>
<sequence>MNFLYLTLSILLPLVLNLIFTPIIIAVAHKKNLFDVTDHRKTHVGNIPRLGGIGIFLATVISAITMYILIKSSVSISFYIAISIIFISGIVDDVKPVRAYVKLLTQIAASLTLIVGGFTLSHIYIPFIGYNLDFGILKYPITFIWVIGVTNALNLLDGMDGQAGGVSVIASITIGIVALLLGQTNITVICFILAGSLIGFLNYNLPPAKIFMGDSGSLTIGFFLAAAPLLFQDTDVKGRVLLVGIAVLLIPIFDVFSAMIRRTKLKISFFHPDRGHIHHKFIDFTSLGTKQILLVIYSICILSGTLASLFIFNTNILTEIGLVLNLIIHLILFGFLHRRKKAGVIKR</sequence>
<keyword evidence="2" id="KW-1003">Cell membrane</keyword>
<evidence type="ECO:0000256" key="1">
    <source>
        <dbReference type="ARBA" id="ARBA00004651"/>
    </source>
</evidence>
<comment type="cofactor">
    <cofactor evidence="7">
        <name>Mg(2+)</name>
        <dbReference type="ChEBI" id="CHEBI:18420"/>
    </cofactor>
</comment>
<feature type="transmembrane region" description="Helical" evidence="8">
    <location>
        <begin position="215"/>
        <end position="232"/>
    </location>
</feature>
<dbReference type="Pfam" id="PF00953">
    <property type="entry name" value="Glycos_transf_4"/>
    <property type="match status" value="1"/>
</dbReference>
<feature type="transmembrane region" description="Helical" evidence="8">
    <location>
        <begin position="103"/>
        <end position="125"/>
    </location>
</feature>
<evidence type="ECO:0000256" key="2">
    <source>
        <dbReference type="ARBA" id="ARBA00022475"/>
    </source>
</evidence>
<dbReference type="CDD" id="cd06853">
    <property type="entry name" value="GT_WecA_like"/>
    <property type="match status" value="1"/>
</dbReference>
<keyword evidence="5 8" id="KW-1133">Transmembrane helix</keyword>
<feature type="transmembrane region" description="Helical" evidence="8">
    <location>
        <begin position="76"/>
        <end position="91"/>
    </location>
</feature>
<keyword evidence="6 8" id="KW-0472">Membrane</keyword>
<feature type="transmembrane region" description="Helical" evidence="8">
    <location>
        <begin position="50"/>
        <end position="70"/>
    </location>
</feature>
<evidence type="ECO:0000256" key="6">
    <source>
        <dbReference type="ARBA" id="ARBA00023136"/>
    </source>
</evidence>
<dbReference type="GO" id="GO:0005886">
    <property type="term" value="C:plasma membrane"/>
    <property type="evidence" value="ECO:0007669"/>
    <property type="project" value="UniProtKB-SubCell"/>
</dbReference>
<gene>
    <name evidence="9" type="ORF">EW093_13420</name>
</gene>
<dbReference type="RefSeq" id="WP_149568901.1">
    <property type="nucleotide sequence ID" value="NZ_CP035807.1"/>
</dbReference>
<keyword evidence="3 9" id="KW-0808">Transferase</keyword>
<organism evidence="9 10">
    <name type="scientific">Thiospirochaeta perfilievii</name>
    <dbReference type="NCBI Taxonomy" id="252967"/>
    <lineage>
        <taxon>Bacteria</taxon>
        <taxon>Pseudomonadati</taxon>
        <taxon>Spirochaetota</taxon>
        <taxon>Spirochaetia</taxon>
        <taxon>Spirochaetales</taxon>
        <taxon>Spirochaetaceae</taxon>
        <taxon>Thiospirochaeta</taxon>
    </lineage>
</organism>
<dbReference type="GO" id="GO:0016780">
    <property type="term" value="F:phosphotransferase activity, for other substituted phosphate groups"/>
    <property type="evidence" value="ECO:0007669"/>
    <property type="project" value="InterPro"/>
</dbReference>
<dbReference type="Proteomes" id="UP000323824">
    <property type="component" value="Chromosome"/>
</dbReference>
<reference evidence="9 10" key="2">
    <citation type="submission" date="2019-09" db="EMBL/GenBank/DDBJ databases">
        <title>Complete Genome Sequence and Methylome Analysis of free living Spirochaetas.</title>
        <authorList>
            <person name="Leshcheva N."/>
            <person name="Mikheeva N."/>
        </authorList>
    </citation>
    <scope>NUCLEOTIDE SEQUENCE [LARGE SCALE GENOMIC DNA]</scope>
    <source>
        <strain evidence="9 10">P</strain>
    </source>
</reference>